<evidence type="ECO:0000256" key="1">
    <source>
        <dbReference type="SAM" id="Phobius"/>
    </source>
</evidence>
<feature type="transmembrane region" description="Helical" evidence="1">
    <location>
        <begin position="50"/>
        <end position="69"/>
    </location>
</feature>
<reference evidence="2 3" key="1">
    <citation type="submission" date="2015-01" db="EMBL/GenBank/DDBJ databases">
        <title>The Genome Sequence of Rhinocladiella mackenzie CBS 650.93.</title>
        <authorList>
            <consortium name="The Broad Institute Genomics Platform"/>
            <person name="Cuomo C."/>
            <person name="de Hoog S."/>
            <person name="Gorbushina A."/>
            <person name="Stielow B."/>
            <person name="Teixiera M."/>
            <person name="Abouelleil A."/>
            <person name="Chapman S.B."/>
            <person name="Priest M."/>
            <person name="Young S.K."/>
            <person name="Wortman J."/>
            <person name="Nusbaum C."/>
            <person name="Birren B."/>
        </authorList>
    </citation>
    <scope>NUCLEOTIDE SEQUENCE [LARGE SCALE GENOMIC DNA]</scope>
    <source>
        <strain evidence="2 3">CBS 650.93</strain>
    </source>
</reference>
<dbReference type="HOGENOM" id="CLU_1532551_0_0_1"/>
<feature type="transmembrane region" description="Helical" evidence="1">
    <location>
        <begin position="81"/>
        <end position="107"/>
    </location>
</feature>
<dbReference type="VEuPathDB" id="FungiDB:Z518_03356"/>
<organism evidence="2 3">
    <name type="scientific">Rhinocladiella mackenziei CBS 650.93</name>
    <dbReference type="NCBI Taxonomy" id="1442369"/>
    <lineage>
        <taxon>Eukaryota</taxon>
        <taxon>Fungi</taxon>
        <taxon>Dikarya</taxon>
        <taxon>Ascomycota</taxon>
        <taxon>Pezizomycotina</taxon>
        <taxon>Eurotiomycetes</taxon>
        <taxon>Chaetothyriomycetidae</taxon>
        <taxon>Chaetothyriales</taxon>
        <taxon>Herpotrichiellaceae</taxon>
        <taxon>Rhinocladiella</taxon>
    </lineage>
</organism>
<sequence length="164" mass="17865">MTKREFHRQRLNCGIIFYLSLNALQIVGALIVIGIFASDISDGSRHLGRSIFSIVAGVLSVVIAFALIVETFHTVPSRVWLVLVFLFHWCLISLWSVAVGLLGALYFHGGPSKLRAGAAFNLLNLIVWVVASILGCQGCFRRKGKLPKTNDDDGVDLQSKPGGT</sequence>
<dbReference type="OrthoDB" id="5363290at2759"/>
<proteinExistence type="predicted"/>
<evidence type="ECO:0000313" key="2">
    <source>
        <dbReference type="EMBL" id="KIX08699.1"/>
    </source>
</evidence>
<feature type="transmembrane region" description="Helical" evidence="1">
    <location>
        <begin position="119"/>
        <end position="140"/>
    </location>
</feature>
<dbReference type="RefSeq" id="XP_013275835.1">
    <property type="nucleotide sequence ID" value="XM_013420381.1"/>
</dbReference>
<keyword evidence="1" id="KW-1133">Transmembrane helix</keyword>
<dbReference type="GeneID" id="25291427"/>
<accession>A0A0D2IRT0</accession>
<dbReference type="Proteomes" id="UP000053617">
    <property type="component" value="Unassembled WGS sequence"/>
</dbReference>
<dbReference type="PANTHER" id="PTHR39608:SF1">
    <property type="entry name" value="INTEGRAL MEMBRANE PROTEIN (AFU_ORTHOLOGUE AFUA_5G08640)"/>
    <property type="match status" value="1"/>
</dbReference>
<protein>
    <recommendedName>
        <fullName evidence="4">MARVEL domain-containing protein</fullName>
    </recommendedName>
</protein>
<evidence type="ECO:0000313" key="3">
    <source>
        <dbReference type="Proteomes" id="UP000053617"/>
    </source>
</evidence>
<dbReference type="AlphaFoldDB" id="A0A0D2IRT0"/>
<keyword evidence="1" id="KW-0812">Transmembrane</keyword>
<evidence type="ECO:0008006" key="4">
    <source>
        <dbReference type="Google" id="ProtNLM"/>
    </source>
</evidence>
<dbReference type="PANTHER" id="PTHR39608">
    <property type="entry name" value="INTEGRAL MEMBRANE PROTEIN (AFU_ORTHOLOGUE AFUA_5G08640)"/>
    <property type="match status" value="1"/>
</dbReference>
<feature type="transmembrane region" description="Helical" evidence="1">
    <location>
        <begin position="12"/>
        <end position="38"/>
    </location>
</feature>
<name>A0A0D2IRT0_9EURO</name>
<dbReference type="EMBL" id="KN847476">
    <property type="protein sequence ID" value="KIX08699.1"/>
    <property type="molecule type" value="Genomic_DNA"/>
</dbReference>
<gene>
    <name evidence="2" type="ORF">Z518_03356</name>
</gene>
<keyword evidence="1" id="KW-0472">Membrane</keyword>
<keyword evidence="3" id="KW-1185">Reference proteome</keyword>